<name>A0A1W6Z3H9_9BORD</name>
<dbReference type="Proteomes" id="UP000194139">
    <property type="component" value="Chromosome"/>
</dbReference>
<sequence length="345" mass="39300">MGIFFLGWAAQYERHFIKYLSGRYGVEHLAPPKGLTRLQQIAAPILGRSRSANLLGRIYCGTRKFGKTDLLICNEARIDSKTNPAIIRAFPGKKVLLVRDLVDTAFLDEWRADFDAIYSFDYEQCIELGMTYMNQFMPVGYQELPAPAPLKKENSKPTALFIGREKGRGAMLIGLADALQNCGCNVDFRILADESTSTTTPYHITSKIDYLELLEETLKADVLVEINQPGQSGFTLRTLEAAYYGKKLITDNQAIKESPLYHPHNVLIVGDREQWTADLFRDFLDLPLRRVGRETLYEYSPDFMLESLIKNHGKAHQFCRPDDRDRLKAGRMRRRGPADVRVLSR</sequence>
<dbReference type="EMBL" id="CP021109">
    <property type="protein sequence ID" value="ARP87912.1"/>
    <property type="molecule type" value="Genomic_DNA"/>
</dbReference>
<reference evidence="1 2" key="1">
    <citation type="submission" date="2017-05" db="EMBL/GenBank/DDBJ databases">
        <title>Complete and WGS of Bordetella genogroups.</title>
        <authorList>
            <person name="Spilker T."/>
            <person name="LiPuma J."/>
        </authorList>
    </citation>
    <scope>NUCLEOTIDE SEQUENCE [LARGE SCALE GENOMIC DNA]</scope>
    <source>
        <strain evidence="1 2">AU17164</strain>
    </source>
</reference>
<organism evidence="1 2">
    <name type="scientific">Bordetella genomosp. 9</name>
    <dbReference type="NCBI Taxonomy" id="1416803"/>
    <lineage>
        <taxon>Bacteria</taxon>
        <taxon>Pseudomonadati</taxon>
        <taxon>Pseudomonadota</taxon>
        <taxon>Betaproteobacteria</taxon>
        <taxon>Burkholderiales</taxon>
        <taxon>Alcaligenaceae</taxon>
        <taxon>Bordetella</taxon>
    </lineage>
</organism>
<dbReference type="AlphaFoldDB" id="A0A1W6Z3H9"/>
<evidence type="ECO:0000313" key="1">
    <source>
        <dbReference type="EMBL" id="ARP87912.1"/>
    </source>
</evidence>
<keyword evidence="2" id="KW-1185">Reference proteome</keyword>
<protein>
    <submittedName>
        <fullName evidence="1">Uncharacterized protein</fullName>
    </submittedName>
</protein>
<proteinExistence type="predicted"/>
<dbReference type="RefSeq" id="WP_086073152.1">
    <property type="nucleotide sequence ID" value="NZ_CP021109.1"/>
</dbReference>
<gene>
    <name evidence="1" type="ORF">CAL13_18095</name>
</gene>
<accession>A0A1W6Z3H9</accession>
<evidence type="ECO:0000313" key="2">
    <source>
        <dbReference type="Proteomes" id="UP000194139"/>
    </source>
</evidence>